<dbReference type="CDD" id="cd00273">
    <property type="entry name" value="Chemokine_CXC"/>
    <property type="match status" value="2"/>
</dbReference>
<dbReference type="PANTHER" id="PTHR12015:SF191">
    <property type="entry name" value="C-X-C MOTIF CHEMOKINE 11"/>
    <property type="match status" value="1"/>
</dbReference>
<evidence type="ECO:0000256" key="9">
    <source>
        <dbReference type="SAM" id="MobiDB-lite"/>
    </source>
</evidence>
<feature type="compositionally biased region" description="Polar residues" evidence="9">
    <location>
        <begin position="287"/>
        <end position="298"/>
    </location>
</feature>
<evidence type="ECO:0000313" key="11">
    <source>
        <dbReference type="EMBL" id="RXN34139.1"/>
    </source>
</evidence>
<dbReference type="InterPro" id="IPR033899">
    <property type="entry name" value="CXC_Chemokine_domain"/>
</dbReference>
<dbReference type="FunFam" id="2.40.50.40:FF:000004">
    <property type="entry name" value="C-X-C motif chemokine"/>
    <property type="match status" value="1"/>
</dbReference>
<dbReference type="GO" id="GO:0042056">
    <property type="term" value="F:chemoattractant activity"/>
    <property type="evidence" value="ECO:0007669"/>
    <property type="project" value="UniProtKB-ARBA"/>
</dbReference>
<dbReference type="GO" id="GO:0006952">
    <property type="term" value="P:defense response"/>
    <property type="evidence" value="ECO:0007669"/>
    <property type="project" value="InterPro"/>
</dbReference>
<keyword evidence="6" id="KW-0732">Signal</keyword>
<dbReference type="InterPro" id="IPR039809">
    <property type="entry name" value="Chemokine_b/g/d"/>
</dbReference>
<keyword evidence="12" id="KW-1185">Reference proteome</keyword>
<gene>
    <name evidence="11" type="ORF">ROHU_004180</name>
</gene>
<dbReference type="AlphaFoldDB" id="A0A498NR19"/>
<dbReference type="PANTHER" id="PTHR12015">
    <property type="entry name" value="SMALL INDUCIBLE CYTOKINE A"/>
    <property type="match status" value="1"/>
</dbReference>
<dbReference type="Pfam" id="PF00048">
    <property type="entry name" value="IL8"/>
    <property type="match status" value="2"/>
</dbReference>
<comment type="caution">
    <text evidence="11">The sequence shown here is derived from an EMBL/GenBank/DDBJ whole genome shotgun (WGS) entry which is preliminary data.</text>
</comment>
<dbReference type="SMART" id="SM00199">
    <property type="entry name" value="SCY"/>
    <property type="match status" value="2"/>
</dbReference>
<reference evidence="11 12" key="1">
    <citation type="submission" date="2018-03" db="EMBL/GenBank/DDBJ databases">
        <title>Draft genome sequence of Rohu Carp (Labeo rohita).</title>
        <authorList>
            <person name="Das P."/>
            <person name="Kushwaha B."/>
            <person name="Joshi C.G."/>
            <person name="Kumar D."/>
            <person name="Nagpure N.S."/>
            <person name="Sahoo L."/>
            <person name="Das S.P."/>
            <person name="Bit A."/>
            <person name="Patnaik S."/>
            <person name="Meher P.K."/>
            <person name="Jayasankar P."/>
            <person name="Koringa P.G."/>
            <person name="Patel N.V."/>
            <person name="Hinsu A.T."/>
            <person name="Kumar R."/>
            <person name="Pandey M."/>
            <person name="Agarwal S."/>
            <person name="Srivastava S."/>
            <person name="Singh M."/>
            <person name="Iquebal M.A."/>
            <person name="Jaiswal S."/>
            <person name="Angadi U.B."/>
            <person name="Kumar N."/>
            <person name="Raza M."/>
            <person name="Shah T.M."/>
            <person name="Rai A."/>
            <person name="Jena J.K."/>
        </authorList>
    </citation>
    <scope>NUCLEOTIDE SEQUENCE [LARGE SCALE GENOMIC DNA]</scope>
    <source>
        <strain evidence="11">DASCIFA01</strain>
        <tissue evidence="11">Testis</tissue>
    </source>
</reference>
<evidence type="ECO:0000256" key="3">
    <source>
        <dbReference type="ARBA" id="ARBA00022500"/>
    </source>
</evidence>
<dbReference type="Proteomes" id="UP000290572">
    <property type="component" value="Unassembled WGS sequence"/>
</dbReference>
<dbReference type="InterPro" id="IPR001089">
    <property type="entry name" value="Chemokine_CXC"/>
</dbReference>
<dbReference type="Gene3D" id="2.40.50.40">
    <property type="match status" value="2"/>
</dbReference>
<dbReference type="SUPFAM" id="SSF54117">
    <property type="entry name" value="Interleukin 8-like chemokines"/>
    <property type="match status" value="2"/>
</dbReference>
<feature type="domain" description="Chemokine interleukin-8-like" evidence="10">
    <location>
        <begin position="1"/>
        <end position="51"/>
    </location>
</feature>
<accession>A0A498NR19</accession>
<evidence type="ECO:0000256" key="8">
    <source>
        <dbReference type="ARBA" id="ARBA00054901"/>
    </source>
</evidence>
<evidence type="ECO:0000256" key="7">
    <source>
        <dbReference type="ARBA" id="ARBA00023157"/>
    </source>
</evidence>
<dbReference type="GO" id="GO:0008009">
    <property type="term" value="F:chemokine activity"/>
    <property type="evidence" value="ECO:0007669"/>
    <property type="project" value="InterPro"/>
</dbReference>
<comment type="subcellular location">
    <subcellularLocation>
        <location evidence="1">Secreted</location>
    </subcellularLocation>
</comment>
<protein>
    <submittedName>
        <fullName evidence="11">C-X-C motif chemokine 11-like protein</fullName>
    </submittedName>
</protein>
<keyword evidence="5" id="KW-0964">Secreted</keyword>
<evidence type="ECO:0000256" key="1">
    <source>
        <dbReference type="ARBA" id="ARBA00004613"/>
    </source>
</evidence>
<dbReference type="PRINTS" id="PR00437">
    <property type="entry name" value="SMALLCYTKCXC"/>
</dbReference>
<evidence type="ECO:0000256" key="5">
    <source>
        <dbReference type="ARBA" id="ARBA00022525"/>
    </source>
</evidence>
<comment type="similarity">
    <text evidence="2">Belongs to the intercrine alpha (chemokine CxC) family.</text>
</comment>
<evidence type="ECO:0000256" key="2">
    <source>
        <dbReference type="ARBA" id="ARBA00010665"/>
    </source>
</evidence>
<dbReference type="GO" id="GO:0006955">
    <property type="term" value="P:immune response"/>
    <property type="evidence" value="ECO:0007669"/>
    <property type="project" value="InterPro"/>
</dbReference>
<evidence type="ECO:0000256" key="6">
    <source>
        <dbReference type="ARBA" id="ARBA00022729"/>
    </source>
</evidence>
<dbReference type="GO" id="GO:0005615">
    <property type="term" value="C:extracellular space"/>
    <property type="evidence" value="ECO:0007669"/>
    <property type="project" value="UniProtKB-KW"/>
</dbReference>
<keyword evidence="3" id="KW-0145">Chemotaxis</keyword>
<feature type="region of interest" description="Disordered" evidence="9">
    <location>
        <begin position="274"/>
        <end position="298"/>
    </location>
</feature>
<evidence type="ECO:0000256" key="4">
    <source>
        <dbReference type="ARBA" id="ARBA00022514"/>
    </source>
</evidence>
<proteinExistence type="inferred from homology"/>
<evidence type="ECO:0000313" key="12">
    <source>
        <dbReference type="Proteomes" id="UP000290572"/>
    </source>
</evidence>
<dbReference type="STRING" id="84645.A0A498NR19"/>
<keyword evidence="7" id="KW-1015">Disulfide bond</keyword>
<sequence>MILMKNVEKVEIFPPSPYCHKHEIIATLKNGAGRKCMNPESKFTQNIIKKIEKSDTLKNGAGHRGIHPESKVTQNVLKDLEKSVTLKNGAGRKCMNPESKFTQNVIIKTLEKSHNLTDPDTTQAQLNQNNKTMKTIAAFVLLACLIAVGVKGQDRSSKGRCFCADKGVNMVLVKNIEKVEIFPPSPSCRKHEIIVTLKNGAGRRCMNPESKFTQNVIIKTLEKRTGQVFKGQVLVCRQSVTLKNGAGRKCMNPESKFTQNVIIKTLEKRTQQTVPHSTTVSVPLKNTMRSSSSPTSFK</sequence>
<dbReference type="InterPro" id="IPR001811">
    <property type="entry name" value="Chemokine_IL8-like_dom"/>
</dbReference>
<organism evidence="11 12">
    <name type="scientific">Labeo rohita</name>
    <name type="common">Indian major carp</name>
    <name type="synonym">Cyprinus rohita</name>
    <dbReference type="NCBI Taxonomy" id="84645"/>
    <lineage>
        <taxon>Eukaryota</taxon>
        <taxon>Metazoa</taxon>
        <taxon>Chordata</taxon>
        <taxon>Craniata</taxon>
        <taxon>Vertebrata</taxon>
        <taxon>Euteleostomi</taxon>
        <taxon>Actinopterygii</taxon>
        <taxon>Neopterygii</taxon>
        <taxon>Teleostei</taxon>
        <taxon>Ostariophysi</taxon>
        <taxon>Cypriniformes</taxon>
        <taxon>Cyprinidae</taxon>
        <taxon>Labeoninae</taxon>
        <taxon>Labeonini</taxon>
        <taxon>Labeo</taxon>
    </lineage>
</organism>
<keyword evidence="4" id="KW-0202">Cytokine</keyword>
<feature type="domain" description="Chemokine interleukin-8-like" evidence="10">
    <location>
        <begin position="158"/>
        <end position="220"/>
    </location>
</feature>
<evidence type="ECO:0000259" key="10">
    <source>
        <dbReference type="SMART" id="SM00199"/>
    </source>
</evidence>
<dbReference type="EMBL" id="QBIY01011211">
    <property type="protein sequence ID" value="RXN34139.1"/>
    <property type="molecule type" value="Genomic_DNA"/>
</dbReference>
<name>A0A498NR19_LABRO</name>
<dbReference type="PRINTS" id="PR00436">
    <property type="entry name" value="INTERLEUKIN8"/>
</dbReference>
<comment type="function">
    <text evidence="8">Ligand for cxcr3.2. Chemotactic for macrophages.</text>
</comment>
<dbReference type="InterPro" id="IPR036048">
    <property type="entry name" value="Interleukin_8-like_sf"/>
</dbReference>